<evidence type="ECO:0000256" key="1">
    <source>
        <dbReference type="ARBA" id="ARBA00005375"/>
    </source>
</evidence>
<gene>
    <name evidence="5" type="ORF">FE257_001278</name>
</gene>
<comment type="caution">
    <text evidence="5">The sequence shown here is derived from an EMBL/GenBank/DDBJ whole genome shotgun (WGS) entry which is preliminary data.</text>
</comment>
<keyword evidence="3" id="KW-0378">Hydrolase</keyword>
<dbReference type="GO" id="GO:0003993">
    <property type="term" value="F:acid phosphatase activity"/>
    <property type="evidence" value="ECO:0007669"/>
    <property type="project" value="TreeGrafter"/>
</dbReference>
<dbReference type="PROSITE" id="PS00616">
    <property type="entry name" value="HIS_ACID_PHOSPHAT_1"/>
    <property type="match status" value="1"/>
</dbReference>
<dbReference type="PANTHER" id="PTHR20963">
    <property type="entry name" value="MULTIPLE INOSITOL POLYPHOSPHATE PHOSPHATASE-RELATED"/>
    <property type="match status" value="1"/>
</dbReference>
<dbReference type="PANTHER" id="PTHR20963:SF43">
    <property type="entry name" value="PUTATIVE (AFU_ORTHOLOGUE AFUA_7G01240)-RELATED"/>
    <property type="match status" value="1"/>
</dbReference>
<dbReference type="Gene3D" id="3.40.50.1240">
    <property type="entry name" value="Phosphoglycerate mutase-like"/>
    <property type="match status" value="2"/>
</dbReference>
<dbReference type="CDD" id="cd07067">
    <property type="entry name" value="HP_PGM_like"/>
    <property type="match status" value="1"/>
</dbReference>
<dbReference type="GO" id="GO:0016158">
    <property type="term" value="F:inositol hexakisphosphate 3-phosphatase activity"/>
    <property type="evidence" value="ECO:0007669"/>
    <property type="project" value="UniProtKB-EC"/>
</dbReference>
<feature type="binding site" evidence="4">
    <location>
        <begin position="574"/>
        <end position="575"/>
    </location>
    <ligand>
        <name>substrate</name>
    </ligand>
</feature>
<dbReference type="Pfam" id="PF00300">
    <property type="entry name" value="His_Phos_1"/>
    <property type="match status" value="1"/>
</dbReference>
<dbReference type="SMART" id="SM00855">
    <property type="entry name" value="PGAM"/>
    <property type="match status" value="1"/>
</dbReference>
<dbReference type="InterPro" id="IPR029033">
    <property type="entry name" value="His_PPase_superfam"/>
</dbReference>
<evidence type="ECO:0000313" key="6">
    <source>
        <dbReference type="Proteomes" id="UP001194746"/>
    </source>
</evidence>
<proteinExistence type="inferred from homology"/>
<keyword evidence="6" id="KW-1185">Reference proteome</keyword>
<dbReference type="CDD" id="cd07061">
    <property type="entry name" value="HP_HAP_like"/>
    <property type="match status" value="1"/>
</dbReference>
<dbReference type="InterPro" id="IPR000560">
    <property type="entry name" value="His_Pase_clade-2"/>
</dbReference>
<evidence type="ECO:0000256" key="2">
    <source>
        <dbReference type="ARBA" id="ARBA00012632"/>
    </source>
</evidence>
<organism evidence="5 6">
    <name type="scientific">Aspergillus nanangensis</name>
    <dbReference type="NCBI Taxonomy" id="2582783"/>
    <lineage>
        <taxon>Eukaryota</taxon>
        <taxon>Fungi</taxon>
        <taxon>Dikarya</taxon>
        <taxon>Ascomycota</taxon>
        <taxon>Pezizomycotina</taxon>
        <taxon>Eurotiomycetes</taxon>
        <taxon>Eurotiomycetidae</taxon>
        <taxon>Eurotiales</taxon>
        <taxon>Aspergillaceae</taxon>
        <taxon>Aspergillus</taxon>
        <taxon>Aspergillus subgen. Circumdati</taxon>
    </lineage>
</organism>
<feature type="binding site" evidence="4">
    <location>
        <position position="618"/>
    </location>
    <ligand>
        <name>substrate</name>
    </ligand>
</feature>
<comment type="similarity">
    <text evidence="1">Belongs to the histidine acid phosphatase family.</text>
</comment>
<dbReference type="InterPro" id="IPR013078">
    <property type="entry name" value="His_Pase_superF_clade-1"/>
</dbReference>
<dbReference type="SUPFAM" id="SSF53254">
    <property type="entry name" value="Phosphoglycerate mutase-like"/>
    <property type="match status" value="2"/>
</dbReference>
<dbReference type="EMBL" id="VCAU01000112">
    <property type="protein sequence ID" value="KAF9884788.1"/>
    <property type="molecule type" value="Genomic_DNA"/>
</dbReference>
<accession>A0AAD4GQW7</accession>
<reference evidence="5" key="2">
    <citation type="submission" date="2020-02" db="EMBL/GenBank/DDBJ databases">
        <authorList>
            <person name="Gilchrist C.L.M."/>
            <person name="Chooi Y.-H."/>
        </authorList>
    </citation>
    <scope>NUCLEOTIDE SEQUENCE</scope>
    <source>
        <strain evidence="5">MST-FP2251</strain>
    </source>
</reference>
<dbReference type="Proteomes" id="UP001194746">
    <property type="component" value="Unassembled WGS sequence"/>
</dbReference>
<evidence type="ECO:0000313" key="5">
    <source>
        <dbReference type="EMBL" id="KAF9884788.1"/>
    </source>
</evidence>
<reference evidence="5" key="1">
    <citation type="journal article" date="2019" name="Beilstein J. Org. Chem.">
        <title>Nanangenines: drimane sesquiterpenoids as the dominant metabolite cohort of a novel Australian fungus, Aspergillus nanangensis.</title>
        <authorList>
            <person name="Lacey H.J."/>
            <person name="Gilchrist C.L.M."/>
            <person name="Crombie A."/>
            <person name="Kalaitzis J.A."/>
            <person name="Vuong D."/>
            <person name="Rutledge P.J."/>
            <person name="Turner P."/>
            <person name="Pitt J.I."/>
            <person name="Lacey E."/>
            <person name="Chooi Y.H."/>
            <person name="Piggott A.M."/>
        </authorList>
    </citation>
    <scope>NUCLEOTIDE SEQUENCE</scope>
    <source>
        <strain evidence="5">MST-FP2251</strain>
    </source>
</reference>
<dbReference type="Pfam" id="PF00328">
    <property type="entry name" value="His_Phos_2"/>
    <property type="match status" value="1"/>
</dbReference>
<dbReference type="AlphaFoldDB" id="A0AAD4GQW7"/>
<sequence length="791" mass="87666">MAINRALPSSASSSSPAKVRILIMRATLSSFALLAIACKADASEIRARAAESVTIPVPASSTTVDWFQTSPQSYQGPTATGVHPFLAQSNPAPFGQKTYTANEPLETNEPIKGAHGRNIFHHLGDLSPYFSPEDGFGVDEYPLPQGSNITQMHMIHRHGSRYPSSSEDLASWGSKISQAVASGNKFTGALSFLNDWSYGLGAEILVPQGRLELFESGVLNYYNYGQLLNTSSPHKLVVRTTTQDRMLKSAENFLAGFFGLDWTSKASLLAMVEGVGFNNSLIGTYSCPHATSYMASDALTKPTATWISIYLAERTSALRKLTGSYNWTVSDTHNAQTLCAYETVSYGYSSFCQLFTFAEFEGFGYVMDLMFASMVGFQNPAGRAQGIAWVEEFLARVEGHTLQTTATNANMTLDTNPETFPVDQKLYLDFSHDAGVVAALTAFGFRQFAQFLPPTGPPRNHQFQTSKIVPFAGRTNIEIIRAPQKVVARRSGKGERRDRVYVEGTGETSYVHFLQNQRTLPLHASFPECEYRDDGWCELDTFMAVQKKSLEKAKFECFIVRHGETEWSLNGRHTGTTDLPLTANGEKRMKATGKALVGNDRLIVPNKIAHVYVSPRHRAQRTFELLELGCRERLPWNEQRKPECEEPIRTEAHVEVTDAVREWDYGDYEGLTSKQIAELREKNGQGDWEIWRDGCPGGESPEDVICRLDALIAEIRAKYHGPCLDDKEPKGDILVVAHGHILRAFAMRWTKKPLYETTLILEAGGVGTLSYEHHNIHEPAVILGGAFVVPS</sequence>
<evidence type="ECO:0000256" key="4">
    <source>
        <dbReference type="PIRSR" id="PIRSR613078-2"/>
    </source>
</evidence>
<name>A0AAD4GQW7_ASPNN</name>
<protein>
    <recommendedName>
        <fullName evidence="2">3-phytase</fullName>
        <ecNumber evidence="2">3.1.3.8</ecNumber>
    </recommendedName>
</protein>
<dbReference type="InterPro" id="IPR033379">
    <property type="entry name" value="Acid_Pase_AS"/>
</dbReference>
<evidence type="ECO:0000256" key="3">
    <source>
        <dbReference type="ARBA" id="ARBA00022801"/>
    </source>
</evidence>
<dbReference type="EC" id="3.1.3.8" evidence="2"/>
<dbReference type="FunFam" id="3.40.50.1240:FF:000022">
    <property type="entry name" value="Phosphoglycerate mutase family protein"/>
    <property type="match status" value="1"/>
</dbReference>